<feature type="compositionally biased region" description="Low complexity" evidence="1">
    <location>
        <begin position="69"/>
        <end position="128"/>
    </location>
</feature>
<reference evidence="3 4" key="1">
    <citation type="submission" date="2019-10" db="EMBL/GenBank/DDBJ databases">
        <title>A soil myxobacterium in the family Polyangiaceae.</title>
        <authorList>
            <person name="Li Y."/>
            <person name="Wang J."/>
        </authorList>
    </citation>
    <scope>NUCLEOTIDE SEQUENCE [LARGE SCALE GENOMIC DNA]</scope>
    <source>
        <strain evidence="3 4">DSM 14734</strain>
    </source>
</reference>
<dbReference type="Pfam" id="PF00498">
    <property type="entry name" value="FHA"/>
    <property type="match status" value="2"/>
</dbReference>
<dbReference type="SMART" id="SM00240">
    <property type="entry name" value="FHA"/>
    <property type="match status" value="2"/>
</dbReference>
<dbReference type="PANTHER" id="PTHR23308">
    <property type="entry name" value="NUCLEAR INHIBITOR OF PROTEIN PHOSPHATASE-1"/>
    <property type="match status" value="1"/>
</dbReference>
<evidence type="ECO:0000256" key="1">
    <source>
        <dbReference type="SAM" id="MobiDB-lite"/>
    </source>
</evidence>
<dbReference type="Proteomes" id="UP000440224">
    <property type="component" value="Unassembled WGS sequence"/>
</dbReference>
<dbReference type="SUPFAM" id="SSF49879">
    <property type="entry name" value="SMAD/FHA domain"/>
    <property type="match status" value="2"/>
</dbReference>
<dbReference type="AlphaFoldDB" id="A0A6N7Q0X2"/>
<organism evidence="3 4">
    <name type="scientific">Polyangium spumosum</name>
    <dbReference type="NCBI Taxonomy" id="889282"/>
    <lineage>
        <taxon>Bacteria</taxon>
        <taxon>Pseudomonadati</taxon>
        <taxon>Myxococcota</taxon>
        <taxon>Polyangia</taxon>
        <taxon>Polyangiales</taxon>
        <taxon>Polyangiaceae</taxon>
        <taxon>Polyangium</taxon>
    </lineage>
</organism>
<dbReference type="InterPro" id="IPR050923">
    <property type="entry name" value="Cell_Proc_Reg/RNA_Proc"/>
</dbReference>
<dbReference type="InterPro" id="IPR008984">
    <property type="entry name" value="SMAD_FHA_dom_sf"/>
</dbReference>
<dbReference type="OrthoDB" id="5497055at2"/>
<feature type="domain" description="FHA" evidence="2">
    <location>
        <begin position="472"/>
        <end position="518"/>
    </location>
</feature>
<evidence type="ECO:0000313" key="4">
    <source>
        <dbReference type="Proteomes" id="UP000440224"/>
    </source>
</evidence>
<protein>
    <submittedName>
        <fullName evidence="3">FHA domain-containing protein</fullName>
    </submittedName>
</protein>
<comment type="caution">
    <text evidence="3">The sequence shown here is derived from an EMBL/GenBank/DDBJ whole genome shotgun (WGS) entry which is preliminary data.</text>
</comment>
<feature type="domain" description="FHA" evidence="2">
    <location>
        <begin position="353"/>
        <end position="396"/>
    </location>
</feature>
<dbReference type="CDD" id="cd00060">
    <property type="entry name" value="FHA"/>
    <property type="match status" value="2"/>
</dbReference>
<sequence>MTRKRLRGPLAAVICDVCGRENADNLTFCLDCGRRLRQGRGVPPTPPHGMERVERAAVAEPRASDDEPSSAPAIASNPAPSANPTSANPTSANPTSANPTSGSPASGSPTSGGSSSSPRPSQPRSRPEAPALQFTVSFGADAITTCPSCRSSNPPGYRFCVTCGASLGRPAAAPTEAAVVRRASEPEPDSVAAPPARLSPVPAAPAPAPRPVLPRSMPAPTPESAPVANPDDTGDKIIGAPVVGIATARTGPPRLVRCARCHGHSAEGMRFCKYCGAPLDEGEKAVRVEAEPSFAEPVSATPTRRDERLVSAFVAPSPASPSVTPGRLQTGRLVVIVEDGSEGKSFPLVDRQVDVGRTEGDILLSDDLYVSPRHARLLPQGGHWILRNLHSTNGVYRRIREPHALKDGDLLLLGLEVLQFETVNDAERGLGHATQHGTLLFGSPSTPRRARLCQRTVEGVTRDVYHLFRDETVIGREVGDIVFTADPFLSRRHAVLRRSPMSGEFTVMDLDSSNGTYVAIRSDVTLDNGDFLRIGQHLFRVDLS</sequence>
<name>A0A6N7Q0X2_9BACT</name>
<dbReference type="InterPro" id="IPR000253">
    <property type="entry name" value="FHA_dom"/>
</dbReference>
<accession>A0A6N7Q0X2</accession>
<evidence type="ECO:0000259" key="2">
    <source>
        <dbReference type="PROSITE" id="PS50006"/>
    </source>
</evidence>
<dbReference type="PROSITE" id="PS50006">
    <property type="entry name" value="FHA_DOMAIN"/>
    <property type="match status" value="2"/>
</dbReference>
<gene>
    <name evidence="3" type="ORF">GF068_38120</name>
</gene>
<keyword evidence="4" id="KW-1185">Reference proteome</keyword>
<dbReference type="EMBL" id="WJIE01000020">
    <property type="protein sequence ID" value="MRG97699.1"/>
    <property type="molecule type" value="Genomic_DNA"/>
</dbReference>
<feature type="compositionally biased region" description="Basic and acidic residues" evidence="1">
    <location>
        <begin position="49"/>
        <end position="65"/>
    </location>
</feature>
<feature type="region of interest" description="Disordered" evidence="1">
    <location>
        <begin position="36"/>
        <end position="128"/>
    </location>
</feature>
<feature type="region of interest" description="Disordered" evidence="1">
    <location>
        <begin position="178"/>
        <end position="236"/>
    </location>
</feature>
<dbReference type="Gene3D" id="2.60.200.20">
    <property type="match status" value="2"/>
</dbReference>
<dbReference type="RefSeq" id="WP_153824479.1">
    <property type="nucleotide sequence ID" value="NZ_WJIE01000020.1"/>
</dbReference>
<feature type="compositionally biased region" description="Pro residues" evidence="1">
    <location>
        <begin position="202"/>
        <end position="223"/>
    </location>
</feature>
<proteinExistence type="predicted"/>
<feature type="compositionally biased region" description="Low complexity" evidence="1">
    <location>
        <begin position="190"/>
        <end position="201"/>
    </location>
</feature>
<evidence type="ECO:0000313" key="3">
    <source>
        <dbReference type="EMBL" id="MRG97699.1"/>
    </source>
</evidence>